<evidence type="ECO:0000313" key="2">
    <source>
        <dbReference type="Proteomes" id="UP001597540"/>
    </source>
</evidence>
<comment type="caution">
    <text evidence="1">The sequence shown here is derived from an EMBL/GenBank/DDBJ whole genome shotgun (WGS) entry which is preliminary data.</text>
</comment>
<keyword evidence="2" id="KW-1185">Reference proteome</keyword>
<evidence type="ECO:0000313" key="1">
    <source>
        <dbReference type="EMBL" id="MFD2699544.1"/>
    </source>
</evidence>
<dbReference type="RefSeq" id="WP_379260456.1">
    <property type="nucleotide sequence ID" value="NZ_JBHUMJ010000002.1"/>
</dbReference>
<dbReference type="Proteomes" id="UP001597540">
    <property type="component" value="Unassembled WGS sequence"/>
</dbReference>
<dbReference type="EMBL" id="JBHUMJ010000002">
    <property type="protein sequence ID" value="MFD2699544.1"/>
    <property type="molecule type" value="Genomic_DNA"/>
</dbReference>
<proteinExistence type="predicted"/>
<organism evidence="1 2">
    <name type="scientific">Paenibacillus shunpengii</name>
    <dbReference type="NCBI Taxonomy" id="2054424"/>
    <lineage>
        <taxon>Bacteria</taxon>
        <taxon>Bacillati</taxon>
        <taxon>Bacillota</taxon>
        <taxon>Bacilli</taxon>
        <taxon>Bacillales</taxon>
        <taxon>Paenibacillaceae</taxon>
        <taxon>Paenibacillus</taxon>
    </lineage>
</organism>
<name>A0ABW5SJR0_9BACL</name>
<sequence>MKNIMVQLTSKKAADLLDQWIVFLDMDNPKAWDRDEYAYIKESLGVVRSVVKLLRGKGAGKAPGKKELAELLNEFIEEIALDDELEWEKENRAFVQEVHEAAKFAVKFLRD</sequence>
<protein>
    <submittedName>
        <fullName evidence="1">Uncharacterized protein</fullName>
    </submittedName>
</protein>
<reference evidence="2" key="1">
    <citation type="journal article" date="2019" name="Int. J. Syst. Evol. Microbiol.">
        <title>The Global Catalogue of Microorganisms (GCM) 10K type strain sequencing project: providing services to taxonomists for standard genome sequencing and annotation.</title>
        <authorList>
            <consortium name="The Broad Institute Genomics Platform"/>
            <consortium name="The Broad Institute Genome Sequencing Center for Infectious Disease"/>
            <person name="Wu L."/>
            <person name="Ma J."/>
        </authorList>
    </citation>
    <scope>NUCLEOTIDE SEQUENCE [LARGE SCALE GENOMIC DNA]</scope>
    <source>
        <strain evidence="2">KCTC 33849</strain>
    </source>
</reference>
<gene>
    <name evidence="1" type="ORF">ACFSVM_03615</name>
</gene>
<accession>A0ABW5SJR0</accession>